<evidence type="ECO:0000313" key="1">
    <source>
        <dbReference type="EMBL" id="KKF02934.1"/>
    </source>
</evidence>
<comment type="caution">
    <text evidence="1">The sequence shown here is derived from an EMBL/GenBank/DDBJ whole genome shotgun (WGS) entry which is preliminary data.</text>
</comment>
<sequence>MSHRGDDLTSPAGALSAALTALCEASTADEQWRRWQYARTAADYAAEVWWHPASNEDQRAEASRCLKLAYDLDEDTKARHDRLRAGLIRRRSSAP</sequence>
<organism evidence="1 2">
    <name type="scientific">Mycolicibacterium obuense</name>
    <dbReference type="NCBI Taxonomy" id="1807"/>
    <lineage>
        <taxon>Bacteria</taxon>
        <taxon>Bacillati</taxon>
        <taxon>Actinomycetota</taxon>
        <taxon>Actinomycetes</taxon>
        <taxon>Mycobacteriales</taxon>
        <taxon>Mycobacteriaceae</taxon>
        <taxon>Mycolicibacterium</taxon>
    </lineage>
</organism>
<dbReference type="EMBL" id="LAUZ02000016">
    <property type="protein sequence ID" value="KKF02934.1"/>
    <property type="molecule type" value="Genomic_DNA"/>
</dbReference>
<reference evidence="1 2" key="1">
    <citation type="journal article" date="2015" name="Genome Announc.">
        <title>Draft Genome Sequence of Mycobacterium obuense Strain UC1, Isolated from Patient Sputum.</title>
        <authorList>
            <person name="Greninger A.L."/>
            <person name="Cunningham G."/>
            <person name="Hsu E.D."/>
            <person name="Yu J.M."/>
            <person name="Chiu C.Y."/>
            <person name="Miller S."/>
        </authorList>
    </citation>
    <scope>NUCLEOTIDE SEQUENCE [LARGE SCALE GENOMIC DNA]</scope>
    <source>
        <strain evidence="1 2">UC1</strain>
    </source>
</reference>
<name>A0A0M2K6W9_9MYCO</name>
<keyword evidence="2" id="KW-1185">Reference proteome</keyword>
<protein>
    <submittedName>
        <fullName evidence="1">Uncharacterized protein</fullName>
    </submittedName>
</protein>
<proteinExistence type="predicted"/>
<gene>
    <name evidence="1" type="ORF">WN67_06115</name>
</gene>
<dbReference type="OrthoDB" id="4628806at2"/>
<dbReference type="Proteomes" id="UP000034150">
    <property type="component" value="Unassembled WGS sequence"/>
</dbReference>
<dbReference type="RefSeq" id="WP_046362156.1">
    <property type="nucleotide sequence ID" value="NZ_LAUZ02000016.1"/>
</dbReference>
<dbReference type="AlphaFoldDB" id="A0A0M2K6W9"/>
<evidence type="ECO:0000313" key="2">
    <source>
        <dbReference type="Proteomes" id="UP000034150"/>
    </source>
</evidence>
<accession>A0A0M2K6W9</accession>